<comment type="similarity">
    <text evidence="2">Belongs to the SusD family.</text>
</comment>
<evidence type="ECO:0000256" key="3">
    <source>
        <dbReference type="ARBA" id="ARBA00022729"/>
    </source>
</evidence>
<dbReference type="InterPro" id="IPR012944">
    <property type="entry name" value="SusD_RagB_dom"/>
</dbReference>
<evidence type="ECO:0000313" key="8">
    <source>
        <dbReference type="EMBL" id="PST81999.1"/>
    </source>
</evidence>
<keyword evidence="4" id="KW-0472">Membrane</keyword>
<evidence type="ECO:0000256" key="2">
    <source>
        <dbReference type="ARBA" id="ARBA00006275"/>
    </source>
</evidence>
<gene>
    <name evidence="8" type="ORF">C7T94_17590</name>
</gene>
<accession>A0A2T3HHT2</accession>
<dbReference type="GO" id="GO:0009279">
    <property type="term" value="C:cell outer membrane"/>
    <property type="evidence" value="ECO:0007669"/>
    <property type="project" value="UniProtKB-SubCell"/>
</dbReference>
<keyword evidence="9" id="KW-1185">Reference proteome</keyword>
<evidence type="ECO:0000313" key="9">
    <source>
        <dbReference type="Proteomes" id="UP000240912"/>
    </source>
</evidence>
<keyword evidence="3" id="KW-0732">Signal</keyword>
<protein>
    <submittedName>
        <fullName evidence="8">RagB/SusD family nutrient uptake outer membrane protein</fullName>
    </submittedName>
</protein>
<proteinExistence type="inferred from homology"/>
<feature type="domain" description="SusD-like N-terminal" evidence="7">
    <location>
        <begin position="116"/>
        <end position="228"/>
    </location>
</feature>
<evidence type="ECO:0000256" key="4">
    <source>
        <dbReference type="ARBA" id="ARBA00023136"/>
    </source>
</evidence>
<dbReference type="Proteomes" id="UP000240912">
    <property type="component" value="Unassembled WGS sequence"/>
</dbReference>
<dbReference type="OrthoDB" id="608091at2"/>
<evidence type="ECO:0000259" key="6">
    <source>
        <dbReference type="Pfam" id="PF07980"/>
    </source>
</evidence>
<dbReference type="Pfam" id="PF07980">
    <property type="entry name" value="SusD_RagB"/>
    <property type="match status" value="1"/>
</dbReference>
<dbReference type="Pfam" id="PF14322">
    <property type="entry name" value="SusD-like_3"/>
    <property type="match status" value="1"/>
</dbReference>
<evidence type="ECO:0000256" key="1">
    <source>
        <dbReference type="ARBA" id="ARBA00004442"/>
    </source>
</evidence>
<name>A0A2T3HHT2_9SPHI</name>
<dbReference type="InterPro" id="IPR033985">
    <property type="entry name" value="SusD-like_N"/>
</dbReference>
<feature type="domain" description="RagB/SusD" evidence="6">
    <location>
        <begin position="361"/>
        <end position="636"/>
    </location>
</feature>
<dbReference type="EMBL" id="PYLS01000007">
    <property type="protein sequence ID" value="PST81999.1"/>
    <property type="molecule type" value="Genomic_DNA"/>
</dbReference>
<reference evidence="8 9" key="1">
    <citation type="submission" date="2018-03" db="EMBL/GenBank/DDBJ databases">
        <authorList>
            <person name="Keele B.F."/>
        </authorList>
    </citation>
    <scope>NUCLEOTIDE SEQUENCE [LARGE SCALE GENOMIC DNA]</scope>
    <source>
        <strain evidence="8 9">YL28-9</strain>
    </source>
</reference>
<keyword evidence="5" id="KW-0998">Cell outer membrane</keyword>
<dbReference type="AlphaFoldDB" id="A0A2T3HHT2"/>
<dbReference type="SUPFAM" id="SSF48452">
    <property type="entry name" value="TPR-like"/>
    <property type="match status" value="1"/>
</dbReference>
<sequence>MALHIQTSPITTSGYAQTSNKLNMKTKYTKILLSAACCLLLMAPQGCKKGYFDTVPDNILVVDDIFTNRGQTERWLAGLYGSILDPWDQPYTNSLPISSDELDAGNWTNPPINSGAINADANPSSQNAMYEKIRLATVFLENIDRNEEIKALVNGPELIKQYKGEARFLRAFYYWQLMKQLGPVVLAPLKSAKPEDNFQIPRSSWDECVSFVLAQMEEAKAEVPLNNYITGSDTSLDITKTGRINKIIITAVQSQIQLYHASPLFNGNTELSDFRNLDGKQLFNQTYDATRWKKAADAAKTAIDLAEANGKQLYKATNADPFRAAFLSVRDLYWDGWKAEGIWLRTATAISGAWEISAAPRSTQGTAYNGLAVVQNLVDDFRMADGTTISTNAGYRENTYTNTATPYYVAGTNTMYTNREPRFYAYVTFNGAVNPGVPKTGENNARVEFFFTGTSGKSGAPRDFPKTGYTARKNIHPTFSVNPSVTVARPAMLIRLAELYLNYAEALNEAEPGNTDILKYLNAVRNRAGLPSLAAGLSQAEMRNQIRLERRIELCFEGGHRYYDVRRWKIPDQPGSNQGGQFFGMNMDAGTSLSDPAFHTRTVAFTRTVWQRRYYFLPYGQNEMDRNKQLVQFPGY</sequence>
<comment type="subcellular location">
    <subcellularLocation>
        <location evidence="1">Cell outer membrane</location>
    </subcellularLocation>
</comment>
<dbReference type="InterPro" id="IPR011990">
    <property type="entry name" value="TPR-like_helical_dom_sf"/>
</dbReference>
<organism evidence="8 9">
    <name type="scientific">Pedobacter yulinensis</name>
    <dbReference type="NCBI Taxonomy" id="2126353"/>
    <lineage>
        <taxon>Bacteria</taxon>
        <taxon>Pseudomonadati</taxon>
        <taxon>Bacteroidota</taxon>
        <taxon>Sphingobacteriia</taxon>
        <taxon>Sphingobacteriales</taxon>
        <taxon>Sphingobacteriaceae</taxon>
        <taxon>Pedobacter</taxon>
    </lineage>
</organism>
<evidence type="ECO:0000259" key="7">
    <source>
        <dbReference type="Pfam" id="PF14322"/>
    </source>
</evidence>
<dbReference type="Gene3D" id="1.25.40.390">
    <property type="match status" value="1"/>
</dbReference>
<evidence type="ECO:0000256" key="5">
    <source>
        <dbReference type="ARBA" id="ARBA00023237"/>
    </source>
</evidence>
<comment type="caution">
    <text evidence="8">The sequence shown here is derived from an EMBL/GenBank/DDBJ whole genome shotgun (WGS) entry which is preliminary data.</text>
</comment>